<dbReference type="GO" id="GO:0016020">
    <property type="term" value="C:membrane"/>
    <property type="evidence" value="ECO:0007669"/>
    <property type="project" value="TreeGrafter"/>
</dbReference>
<dbReference type="AlphaFoldDB" id="A0A410DVE7"/>
<dbReference type="RefSeq" id="WP_128213691.1">
    <property type="nucleotide sequence ID" value="NZ_CP025746.1"/>
</dbReference>
<evidence type="ECO:0000256" key="2">
    <source>
        <dbReference type="ARBA" id="ARBA00023002"/>
    </source>
</evidence>
<organism evidence="4 5">
    <name type="scientific">Clostridium manihotivorum</name>
    <dbReference type="NCBI Taxonomy" id="2320868"/>
    <lineage>
        <taxon>Bacteria</taxon>
        <taxon>Bacillati</taxon>
        <taxon>Bacillota</taxon>
        <taxon>Clostridia</taxon>
        <taxon>Eubacteriales</taxon>
        <taxon>Clostridiaceae</taxon>
        <taxon>Clostridium</taxon>
    </lineage>
</organism>
<dbReference type="OrthoDB" id="9808814at2"/>
<evidence type="ECO:0000256" key="1">
    <source>
        <dbReference type="ARBA" id="ARBA00006484"/>
    </source>
</evidence>
<dbReference type="InterPro" id="IPR002347">
    <property type="entry name" value="SDR_fam"/>
</dbReference>
<dbReference type="KEGG" id="cmah:C1I91_15655"/>
<reference evidence="4 5" key="1">
    <citation type="submission" date="2018-01" db="EMBL/GenBank/DDBJ databases">
        <title>Genome Sequencing and Assembly of Anaerobacter polyendosporus strain CT4.</title>
        <authorList>
            <person name="Tachaapaikoon C."/>
            <person name="Sutheeworapong S."/>
            <person name="Jenjaroenpun P."/>
            <person name="Wongsurawat T."/>
            <person name="Nookeaw I."/>
            <person name="Cheawchanlertfa P."/>
            <person name="Kosugi A."/>
            <person name="Cheevadhanarak S."/>
            <person name="Ratanakhanokchai K."/>
        </authorList>
    </citation>
    <scope>NUCLEOTIDE SEQUENCE [LARGE SCALE GENOMIC DNA]</scope>
    <source>
        <strain evidence="4 5">CT4</strain>
    </source>
</reference>
<comment type="similarity">
    <text evidence="1 3">Belongs to the short-chain dehydrogenases/reductases (SDR) family.</text>
</comment>
<dbReference type="PRINTS" id="PR00081">
    <property type="entry name" value="GDHRDH"/>
</dbReference>
<dbReference type="Proteomes" id="UP000286268">
    <property type="component" value="Chromosome"/>
</dbReference>
<dbReference type="PRINTS" id="PR00080">
    <property type="entry name" value="SDRFAMILY"/>
</dbReference>
<sequence>MKLTGNTILITGGATGIGYSLAENLIKLGNEVIICGRREDKLFEAKKAIPNLHIKVCDVAKDGERLDLFKWVTSNFESLNIIINNAGIQRDIDFKRGIDDLLDGGNEIAINLEAPIYLTALFVPFLMKQESAAIINVSSGLGFTPLSRVPVYCATKAGLHSFTMTLRHQLSDTKIKVFEIIPPAVDTELNIEARKRLNFTNIDLKPNEFTLAVLDGIENDIFEIGYGSSAKALKSSKQELDTIFQIMNKK</sequence>
<dbReference type="PANTHER" id="PTHR44196:SF1">
    <property type="entry name" value="DEHYDROGENASE_REDUCTASE SDR FAMILY MEMBER 7B"/>
    <property type="match status" value="1"/>
</dbReference>
<dbReference type="CDD" id="cd05370">
    <property type="entry name" value="SDR_c2"/>
    <property type="match status" value="1"/>
</dbReference>
<evidence type="ECO:0000313" key="5">
    <source>
        <dbReference type="Proteomes" id="UP000286268"/>
    </source>
</evidence>
<dbReference type="PANTHER" id="PTHR44196">
    <property type="entry name" value="DEHYDROGENASE/REDUCTASE SDR FAMILY MEMBER 7B"/>
    <property type="match status" value="1"/>
</dbReference>
<protein>
    <submittedName>
        <fullName evidence="4">Short-chain dehydrogenase</fullName>
    </submittedName>
</protein>
<dbReference type="GO" id="GO:0016491">
    <property type="term" value="F:oxidoreductase activity"/>
    <property type="evidence" value="ECO:0007669"/>
    <property type="project" value="UniProtKB-KW"/>
</dbReference>
<keyword evidence="5" id="KW-1185">Reference proteome</keyword>
<name>A0A410DVE7_9CLOT</name>
<dbReference type="EMBL" id="CP025746">
    <property type="protein sequence ID" value="QAA32958.1"/>
    <property type="molecule type" value="Genomic_DNA"/>
</dbReference>
<keyword evidence="2" id="KW-0560">Oxidoreductase</keyword>
<dbReference type="InterPro" id="IPR036291">
    <property type="entry name" value="NAD(P)-bd_dom_sf"/>
</dbReference>
<accession>A0A410DVE7</accession>
<dbReference type="InterPro" id="IPR020904">
    <property type="entry name" value="Sc_DH/Rdtase_CS"/>
</dbReference>
<dbReference type="Pfam" id="PF00106">
    <property type="entry name" value="adh_short"/>
    <property type="match status" value="1"/>
</dbReference>
<gene>
    <name evidence="4" type="ORF">C1I91_15655</name>
</gene>
<dbReference type="Gene3D" id="3.40.50.720">
    <property type="entry name" value="NAD(P)-binding Rossmann-like Domain"/>
    <property type="match status" value="1"/>
</dbReference>
<proteinExistence type="inferred from homology"/>
<dbReference type="PROSITE" id="PS00061">
    <property type="entry name" value="ADH_SHORT"/>
    <property type="match status" value="1"/>
</dbReference>
<evidence type="ECO:0000256" key="3">
    <source>
        <dbReference type="RuleBase" id="RU000363"/>
    </source>
</evidence>
<dbReference type="SUPFAM" id="SSF51735">
    <property type="entry name" value="NAD(P)-binding Rossmann-fold domains"/>
    <property type="match status" value="1"/>
</dbReference>
<evidence type="ECO:0000313" key="4">
    <source>
        <dbReference type="EMBL" id="QAA32958.1"/>
    </source>
</evidence>